<dbReference type="EMBL" id="FOGN01000004">
    <property type="protein sequence ID" value="SES12880.1"/>
    <property type="molecule type" value="Genomic_DNA"/>
</dbReference>
<dbReference type="EMBL" id="FOUA01000004">
    <property type="protein sequence ID" value="SFM11843.1"/>
    <property type="molecule type" value="Genomic_DNA"/>
</dbReference>
<evidence type="ECO:0000313" key="4">
    <source>
        <dbReference type="Proteomes" id="UP000186904"/>
    </source>
</evidence>
<evidence type="ECO:0000313" key="1">
    <source>
        <dbReference type="EMBL" id="SES12880.1"/>
    </source>
</evidence>
<sequence length="334" mass="38100">MTNNTARRLKIGYVPGHAEGNAYVQRTQEALAELGQVYPLSPSTKSLWRLLKFRPGFFDVIIVNWLEYKIANPATGRPSWAGVLAYFMQILSFRIFCRRLIYLRHNTYPHHARSRSANTLTRIIDLSEHFYSTTATHSGHFTDKYYVPHPLYQEHPLATKGDHFIVFGRVMPYKNIEQLIRHFPADEQLIIAGPCDDPPYFRKLQTIAEGKNIEFISRFLSEDEAQHLVGTARGLILSHADNDMIVSGSFFYALSLGTPVIAVKTPFFNWVQRELDVEGLTVVDEVESIGLALKQQVHLPAETILRSARKYFSLATVTTCWDALFAQLQLQDPT</sequence>
<dbReference type="STRING" id="653930.SAMN05216589_2406"/>
<accession>A0A1H9UTM2</accession>
<dbReference type="Gene3D" id="3.40.50.2000">
    <property type="entry name" value="Glycogen Phosphorylase B"/>
    <property type="match status" value="2"/>
</dbReference>
<keyword evidence="3" id="KW-1185">Reference proteome</keyword>
<evidence type="ECO:0000313" key="3">
    <source>
        <dbReference type="Proteomes" id="UP000186599"/>
    </source>
</evidence>
<evidence type="ECO:0000313" key="2">
    <source>
        <dbReference type="EMBL" id="SFM11843.1"/>
    </source>
</evidence>
<dbReference type="RefSeq" id="WP_074780019.1">
    <property type="nucleotide sequence ID" value="NZ_FOGN01000004.1"/>
</dbReference>
<dbReference type="Proteomes" id="UP000186904">
    <property type="component" value="Unassembled WGS sequence"/>
</dbReference>
<dbReference type="AlphaFoldDB" id="A0A1H9UTM2"/>
<dbReference type="Proteomes" id="UP000186599">
    <property type="component" value="Unassembled WGS sequence"/>
</dbReference>
<organism evidence="1 4">
    <name type="scientific">Halopseudomonas bauzanensis</name>
    <dbReference type="NCBI Taxonomy" id="653930"/>
    <lineage>
        <taxon>Bacteria</taxon>
        <taxon>Pseudomonadati</taxon>
        <taxon>Pseudomonadota</taxon>
        <taxon>Gammaproteobacteria</taxon>
        <taxon>Pseudomonadales</taxon>
        <taxon>Pseudomonadaceae</taxon>
        <taxon>Halopseudomonas</taxon>
    </lineage>
</organism>
<gene>
    <name evidence="2" type="ORF">SAMN04487855_2405</name>
    <name evidence="1" type="ORF">SAMN05216589_2406</name>
</gene>
<dbReference type="OrthoDB" id="6823186at2"/>
<proteinExistence type="predicted"/>
<dbReference type="SUPFAM" id="SSF53756">
    <property type="entry name" value="UDP-Glycosyltransferase/glycogen phosphorylase"/>
    <property type="match status" value="1"/>
</dbReference>
<name>A0A1H9UTM2_9GAMM</name>
<keyword evidence="1" id="KW-0808">Transferase</keyword>
<protein>
    <submittedName>
        <fullName evidence="1">Glycosyltransferase involved in cell wall bisynthesis</fullName>
    </submittedName>
</protein>
<reference evidence="3 4" key="1">
    <citation type="submission" date="2016-10" db="EMBL/GenBank/DDBJ databases">
        <authorList>
            <person name="de Groot N.N."/>
        </authorList>
    </citation>
    <scope>NUCLEOTIDE SEQUENCE [LARGE SCALE GENOMIC DNA]</scope>
    <source>
        <strain evidence="2 3">CGMCC 1.9095</strain>
        <strain evidence="1 4">DSM 22558</strain>
    </source>
</reference>
<dbReference type="GO" id="GO:0016740">
    <property type="term" value="F:transferase activity"/>
    <property type="evidence" value="ECO:0007669"/>
    <property type="project" value="UniProtKB-KW"/>
</dbReference>